<reference evidence="2 3" key="1">
    <citation type="submission" date="2014-11" db="EMBL/GenBank/DDBJ databases">
        <authorList>
            <person name="Zhu J."/>
            <person name="Qi W."/>
            <person name="Song R."/>
        </authorList>
    </citation>
    <scope>NUCLEOTIDE SEQUENCE [LARGE SCALE GENOMIC DNA]</scope>
</reference>
<evidence type="ECO:0000256" key="1">
    <source>
        <dbReference type="SAM" id="MobiDB-lite"/>
    </source>
</evidence>
<dbReference type="Proteomes" id="UP000041254">
    <property type="component" value="Unassembled WGS sequence"/>
</dbReference>
<evidence type="ECO:0000313" key="2">
    <source>
        <dbReference type="EMBL" id="CEM05649.1"/>
    </source>
</evidence>
<dbReference type="EMBL" id="CDMY01000362">
    <property type="protein sequence ID" value="CEM05649.1"/>
    <property type="molecule type" value="Genomic_DNA"/>
</dbReference>
<dbReference type="InterPro" id="IPR011333">
    <property type="entry name" value="SKP1/BTB/POZ_sf"/>
</dbReference>
<dbReference type="SUPFAM" id="SSF54695">
    <property type="entry name" value="POZ domain"/>
    <property type="match status" value="1"/>
</dbReference>
<accession>A0A0G4F183</accession>
<dbReference type="VEuPathDB" id="CryptoDB:Vbra_14272"/>
<name>A0A0G4F183_VITBC</name>
<protein>
    <recommendedName>
        <fullName evidence="4">BTB domain-containing protein</fullName>
    </recommendedName>
</protein>
<feature type="region of interest" description="Disordered" evidence="1">
    <location>
        <begin position="1"/>
        <end position="25"/>
    </location>
</feature>
<evidence type="ECO:0000313" key="3">
    <source>
        <dbReference type="Proteomes" id="UP000041254"/>
    </source>
</evidence>
<gene>
    <name evidence="2" type="ORF">Vbra_14272</name>
</gene>
<organism evidence="2 3">
    <name type="scientific">Vitrella brassicaformis (strain CCMP3155)</name>
    <dbReference type="NCBI Taxonomy" id="1169540"/>
    <lineage>
        <taxon>Eukaryota</taxon>
        <taxon>Sar</taxon>
        <taxon>Alveolata</taxon>
        <taxon>Colpodellida</taxon>
        <taxon>Vitrellaceae</taxon>
        <taxon>Vitrella</taxon>
    </lineage>
</organism>
<dbReference type="Gene3D" id="3.30.710.10">
    <property type="entry name" value="Potassium Channel Kv1.1, Chain A"/>
    <property type="match status" value="1"/>
</dbReference>
<dbReference type="InParanoid" id="A0A0G4F183"/>
<proteinExistence type="predicted"/>
<keyword evidence="3" id="KW-1185">Reference proteome</keyword>
<evidence type="ECO:0008006" key="4">
    <source>
        <dbReference type="Google" id="ProtNLM"/>
    </source>
</evidence>
<dbReference type="PhylomeDB" id="A0A0G4F183"/>
<dbReference type="AlphaFoldDB" id="A0A0G4F183"/>
<sequence length="670" mass="72583">MQGLSEPPVTAKEAPDSSSTQADKPWQINVGGFTMEFPREVLLQDGLKDTRLAVLFHRFDESLLEDTDGIPFIDANPHYFIWLDVKLGFLKAGWIDDITVFDDCPVKAFYHDLFFAKTTLSMTPQNEQGSEAFQNFMAVMGGFIKSSAARGTGGYEVLSAVVHGTTVSTTDATLAGLDTFGRRFTEFAAPVTDDSVPTTTFEKVVDFVRRRRLAPDAVLALPITDDWPQLLSAFEMSSQHGWSREALVDRVAGEEGGLLFVIEAECKRRHPSPSWRRLTSRAASLLPALRAWLTGFLCRVWGVPPAPCQSSNTSDESELRRHIFACLIDGPLIAPADPTAAVLTGRLVTFYSISGAFKDQEGIVNIAVPHDWQRVDVAGTNGAVKGTNGSGNVAIGHGRLWLGWGWPDGRPAGDLRSCQRVKRDELPAGKTYLGSCDTNGWATVAGSHSFTAQRLEVYEVSTTPPAEPVLSAVQLQELVNMTGNANATPKLLYKGACDGWMYPTMLAKVGTATNLLLVLKDAGNHIIAAHLNRQLKQPADATAVETTNCPVAFYSMCGAFSEADGITHIAVPDDQQYVTVAGTDGAVKDTNGVSVGGYVAIGGGRLWLGWGWPDGRPAGDLRSCQQWVKRDELPAGKTYRGSYDDIDGWATLAAAQTFTRRPARRPAVAE</sequence>